<dbReference type="AlphaFoldDB" id="A0A4P7C1D4"/>
<evidence type="ECO:0000256" key="13">
    <source>
        <dbReference type="RuleBase" id="RU003914"/>
    </source>
</evidence>
<dbReference type="InterPro" id="IPR005215">
    <property type="entry name" value="Trig_fac"/>
</dbReference>
<dbReference type="GO" id="GO:0051083">
    <property type="term" value="P:'de novo' cotranslational protein folding"/>
    <property type="evidence" value="ECO:0007669"/>
    <property type="project" value="TreeGrafter"/>
</dbReference>
<dbReference type="EC" id="5.2.1.8" evidence="3 11"/>
<dbReference type="Proteomes" id="UP000294325">
    <property type="component" value="Chromosome"/>
</dbReference>
<evidence type="ECO:0000256" key="7">
    <source>
        <dbReference type="ARBA" id="ARBA00023186"/>
    </source>
</evidence>
<protein>
    <recommendedName>
        <fullName evidence="4 11">Trigger factor</fullName>
        <shortName evidence="11">TF</shortName>
        <ecNumber evidence="3 11">5.2.1.8</ecNumber>
    </recommendedName>
    <alternativeName>
        <fullName evidence="10 11">PPIase</fullName>
    </alternativeName>
</protein>
<keyword evidence="7 11" id="KW-0143">Chaperone</keyword>
<dbReference type="GO" id="GO:0051301">
    <property type="term" value="P:cell division"/>
    <property type="evidence" value="ECO:0007669"/>
    <property type="project" value="UniProtKB-KW"/>
</dbReference>
<dbReference type="Pfam" id="PF05697">
    <property type="entry name" value="Trigger_N"/>
    <property type="match status" value="1"/>
</dbReference>
<sequence>MQVTVEATGELERRLTITLPGGDFENKVQERLRSMAPRVKMDGFRPGKVPYKVVERRYGPAVRQEVLDEFVQNSFRDAIKQESLRPAGPPRIEPSQWEAGKPFEYTATFEVLPDIESINLEGIQVKRPQAEVTDKDIDSVLEKLRDQHVEWEPVDRPAQETDGVTITYHGTLEGEPFPGGSKEDFFAILGKGTMLKEFEEHLVGAEKGQELAFEVTFPEGYGSQELAGRKVDFVVKVTSVAAPRLPEINEDFAEKLGIKEGGVEALRQEIKASMIRNLEQTIRDRVRDQVMDGLLAANPITLPTSLVEEEAQALREQTQANLARQGIKTQELPVDEALFTQQARRRVALRLILGTLLEKKGIKADPDNVKQRITELAASYEDPEEFSRWILSDRERLSEIEGAVLEGQIVDWVLDQVEVLDEPMSFEEAVNPPVSSPEEKISD</sequence>
<keyword evidence="8 11" id="KW-0413">Isomerase</keyword>
<keyword evidence="9 11" id="KW-0131">Cell cycle</keyword>
<dbReference type="Gene3D" id="1.10.3120.10">
    <property type="entry name" value="Trigger factor, C-terminal domain"/>
    <property type="match status" value="1"/>
</dbReference>
<dbReference type="PROSITE" id="PS50059">
    <property type="entry name" value="FKBP_PPIASE"/>
    <property type="match status" value="1"/>
</dbReference>
<dbReference type="HAMAP" id="MF_00303">
    <property type="entry name" value="Trigger_factor_Tig"/>
    <property type="match status" value="1"/>
</dbReference>
<evidence type="ECO:0000256" key="2">
    <source>
        <dbReference type="ARBA" id="ARBA00005464"/>
    </source>
</evidence>
<name>A0A4P7C1D4_9GAMM</name>
<dbReference type="Gene3D" id="3.30.70.1050">
    <property type="entry name" value="Trigger factor ribosome-binding domain"/>
    <property type="match status" value="1"/>
</dbReference>
<dbReference type="GO" id="GO:0003755">
    <property type="term" value="F:peptidyl-prolyl cis-trans isomerase activity"/>
    <property type="evidence" value="ECO:0007669"/>
    <property type="project" value="UniProtKB-UniRule"/>
</dbReference>
<evidence type="ECO:0000259" key="14">
    <source>
        <dbReference type="PROSITE" id="PS50059"/>
    </source>
</evidence>
<dbReference type="PANTHER" id="PTHR30560:SF3">
    <property type="entry name" value="TRIGGER FACTOR-LIKE PROTEIN TIG, CHLOROPLASTIC"/>
    <property type="match status" value="1"/>
</dbReference>
<evidence type="ECO:0000256" key="9">
    <source>
        <dbReference type="ARBA" id="ARBA00023306"/>
    </source>
</evidence>
<dbReference type="GO" id="GO:0044183">
    <property type="term" value="F:protein folding chaperone"/>
    <property type="evidence" value="ECO:0007669"/>
    <property type="project" value="TreeGrafter"/>
</dbReference>
<dbReference type="InterPro" id="IPR001179">
    <property type="entry name" value="PPIase_FKBP_dom"/>
</dbReference>
<dbReference type="PIRSF" id="PIRSF003095">
    <property type="entry name" value="Trigger_factor"/>
    <property type="match status" value="1"/>
</dbReference>
<keyword evidence="5 11" id="KW-0132">Cell division</keyword>
<dbReference type="InterPro" id="IPR036611">
    <property type="entry name" value="Trigger_fac_ribosome-bd_sf"/>
</dbReference>
<reference evidence="15 16" key="1">
    <citation type="submission" date="2019-03" db="EMBL/GenBank/DDBJ databases">
        <title>The genome sequence of Nitrosococcus wardiae strain D1FHST reveals the archetypal metabolic capacity of ammonia-oxidizing Gammaproteobacteria.</title>
        <authorList>
            <person name="Wang L."/>
            <person name="Lim C.K."/>
            <person name="Hanson T.E."/>
            <person name="Dang H."/>
            <person name="Klotz M.G."/>
        </authorList>
    </citation>
    <scope>NUCLEOTIDE SEQUENCE [LARGE SCALE GENOMIC DNA]</scope>
    <source>
        <strain evidence="15 16">D1FHS</strain>
    </source>
</reference>
<dbReference type="GO" id="GO:0043022">
    <property type="term" value="F:ribosome binding"/>
    <property type="evidence" value="ECO:0007669"/>
    <property type="project" value="TreeGrafter"/>
</dbReference>
<dbReference type="SUPFAM" id="SSF102735">
    <property type="entry name" value="Trigger factor ribosome-binding domain"/>
    <property type="match status" value="1"/>
</dbReference>
<evidence type="ECO:0000256" key="6">
    <source>
        <dbReference type="ARBA" id="ARBA00023110"/>
    </source>
</evidence>
<dbReference type="OrthoDB" id="9767721at2"/>
<dbReference type="GO" id="GO:0015031">
    <property type="term" value="P:protein transport"/>
    <property type="evidence" value="ECO:0007669"/>
    <property type="project" value="UniProtKB-UniRule"/>
</dbReference>
<feature type="domain" description="PPIase FKBP-type" evidence="14">
    <location>
        <begin position="161"/>
        <end position="224"/>
    </location>
</feature>
<dbReference type="InterPro" id="IPR008880">
    <property type="entry name" value="Trigger_fac_C"/>
</dbReference>
<evidence type="ECO:0000256" key="8">
    <source>
        <dbReference type="ARBA" id="ARBA00023235"/>
    </source>
</evidence>
<dbReference type="SUPFAM" id="SSF54534">
    <property type="entry name" value="FKBP-like"/>
    <property type="match status" value="1"/>
</dbReference>
<gene>
    <name evidence="11" type="primary">tig</name>
    <name evidence="15" type="ORF">E3U44_13455</name>
</gene>
<dbReference type="GO" id="GO:0005737">
    <property type="term" value="C:cytoplasm"/>
    <property type="evidence" value="ECO:0007669"/>
    <property type="project" value="UniProtKB-SubCell"/>
</dbReference>
<evidence type="ECO:0000256" key="12">
    <source>
        <dbReference type="PROSITE-ProRule" id="PRU00277"/>
    </source>
</evidence>
<dbReference type="EMBL" id="CP038033">
    <property type="protein sequence ID" value="QBQ55400.1"/>
    <property type="molecule type" value="Genomic_DNA"/>
</dbReference>
<keyword evidence="16" id="KW-1185">Reference proteome</keyword>
<comment type="domain">
    <text evidence="11">Consists of 3 domains; the N-terminus binds the ribosome, the middle domain has PPIase activity, while the C-terminus has intrinsic chaperone activity on its own.</text>
</comment>
<dbReference type="Gene3D" id="3.10.50.40">
    <property type="match status" value="1"/>
</dbReference>
<dbReference type="InterPro" id="IPR046357">
    <property type="entry name" value="PPIase_dom_sf"/>
</dbReference>
<dbReference type="InterPro" id="IPR027304">
    <property type="entry name" value="Trigger_fact/SurA_dom_sf"/>
</dbReference>
<evidence type="ECO:0000256" key="1">
    <source>
        <dbReference type="ARBA" id="ARBA00000971"/>
    </source>
</evidence>
<dbReference type="Pfam" id="PF05698">
    <property type="entry name" value="Trigger_C"/>
    <property type="match status" value="1"/>
</dbReference>
<evidence type="ECO:0000256" key="10">
    <source>
        <dbReference type="ARBA" id="ARBA00029986"/>
    </source>
</evidence>
<evidence type="ECO:0000256" key="5">
    <source>
        <dbReference type="ARBA" id="ARBA00022618"/>
    </source>
</evidence>
<dbReference type="GO" id="GO:0043335">
    <property type="term" value="P:protein unfolding"/>
    <property type="evidence" value="ECO:0007669"/>
    <property type="project" value="TreeGrafter"/>
</dbReference>
<organism evidence="15 16">
    <name type="scientific">Nitrosococcus wardiae</name>
    <dbReference type="NCBI Taxonomy" id="1814290"/>
    <lineage>
        <taxon>Bacteria</taxon>
        <taxon>Pseudomonadati</taxon>
        <taxon>Pseudomonadota</taxon>
        <taxon>Gammaproteobacteria</taxon>
        <taxon>Chromatiales</taxon>
        <taxon>Chromatiaceae</taxon>
        <taxon>Nitrosococcus</taxon>
    </lineage>
</organism>
<proteinExistence type="inferred from homology"/>
<evidence type="ECO:0000313" key="16">
    <source>
        <dbReference type="Proteomes" id="UP000294325"/>
    </source>
</evidence>
<comment type="catalytic activity">
    <reaction evidence="1 11 12">
        <text>[protein]-peptidylproline (omega=180) = [protein]-peptidylproline (omega=0)</text>
        <dbReference type="Rhea" id="RHEA:16237"/>
        <dbReference type="Rhea" id="RHEA-COMP:10747"/>
        <dbReference type="Rhea" id="RHEA-COMP:10748"/>
        <dbReference type="ChEBI" id="CHEBI:83833"/>
        <dbReference type="ChEBI" id="CHEBI:83834"/>
        <dbReference type="EC" id="5.2.1.8"/>
    </reaction>
</comment>
<evidence type="ECO:0000256" key="3">
    <source>
        <dbReference type="ARBA" id="ARBA00013194"/>
    </source>
</evidence>
<comment type="similarity">
    <text evidence="2 11 13">Belongs to the FKBP-type PPIase family. Tig subfamily.</text>
</comment>
<evidence type="ECO:0000313" key="15">
    <source>
        <dbReference type="EMBL" id="QBQ55400.1"/>
    </source>
</evidence>
<keyword evidence="6 11" id="KW-0697">Rotamase</keyword>
<evidence type="ECO:0000256" key="11">
    <source>
        <dbReference type="HAMAP-Rule" id="MF_00303"/>
    </source>
</evidence>
<dbReference type="KEGG" id="nwr:E3U44_13455"/>
<comment type="function">
    <text evidence="11">Involved in protein export. Acts as a chaperone by maintaining the newly synthesized protein in an open conformation. Functions as a peptidyl-prolyl cis-trans isomerase.</text>
</comment>
<dbReference type="InterPro" id="IPR037041">
    <property type="entry name" value="Trigger_fac_C_sf"/>
</dbReference>
<dbReference type="NCBIfam" id="TIGR00115">
    <property type="entry name" value="tig"/>
    <property type="match status" value="1"/>
</dbReference>
<dbReference type="RefSeq" id="WP_134358660.1">
    <property type="nucleotide sequence ID" value="NZ_CP038033.1"/>
</dbReference>
<accession>A0A4P7C1D4</accession>
<dbReference type="SUPFAM" id="SSF109998">
    <property type="entry name" value="Triger factor/SurA peptide-binding domain-like"/>
    <property type="match status" value="1"/>
</dbReference>
<dbReference type="Pfam" id="PF00254">
    <property type="entry name" value="FKBP_C"/>
    <property type="match status" value="1"/>
</dbReference>
<evidence type="ECO:0000256" key="4">
    <source>
        <dbReference type="ARBA" id="ARBA00016902"/>
    </source>
</evidence>
<keyword evidence="11" id="KW-0963">Cytoplasm</keyword>
<dbReference type="InterPro" id="IPR008881">
    <property type="entry name" value="Trigger_fac_ribosome-bd_bac"/>
</dbReference>
<comment type="subcellular location">
    <subcellularLocation>
        <location evidence="11">Cytoplasm</location>
    </subcellularLocation>
    <text evidence="11">About half TF is bound to the ribosome near the polypeptide exit tunnel while the other half is free in the cytoplasm.</text>
</comment>
<dbReference type="PANTHER" id="PTHR30560">
    <property type="entry name" value="TRIGGER FACTOR CHAPERONE AND PEPTIDYL-PROLYL CIS/TRANS ISOMERASE"/>
    <property type="match status" value="1"/>
</dbReference>